<organism evidence="2 3">
    <name type="scientific">Popillia japonica</name>
    <name type="common">Japanese beetle</name>
    <dbReference type="NCBI Taxonomy" id="7064"/>
    <lineage>
        <taxon>Eukaryota</taxon>
        <taxon>Metazoa</taxon>
        <taxon>Ecdysozoa</taxon>
        <taxon>Arthropoda</taxon>
        <taxon>Hexapoda</taxon>
        <taxon>Insecta</taxon>
        <taxon>Pterygota</taxon>
        <taxon>Neoptera</taxon>
        <taxon>Endopterygota</taxon>
        <taxon>Coleoptera</taxon>
        <taxon>Polyphaga</taxon>
        <taxon>Scarabaeiformia</taxon>
        <taxon>Scarabaeidae</taxon>
        <taxon>Rutelinae</taxon>
        <taxon>Popillia</taxon>
    </lineage>
</organism>
<sequence length="206" mass="23028">MVNKNNEKQHNDKKAVEEEKERDDVRGEGSIIYDPFKGNTLARSPLSMGRFISQNSGDGLEDDVFAEEKTDAETVLQEVSKVSRAVKGTPKSDGENDPWNDEDIDVSPIFQLFKAGSTGRGSYTKGNSPKTKKRKREEEQCKPELSDEVVAVLKALEKVTQKTEVLLEHIKGSSKTKTEIKTVSKKLGHVGKILNKRANELKRVQE</sequence>
<keyword evidence="3" id="KW-1185">Reference proteome</keyword>
<evidence type="ECO:0000313" key="2">
    <source>
        <dbReference type="EMBL" id="KAK9694421.1"/>
    </source>
</evidence>
<gene>
    <name evidence="2" type="ORF">QE152_g33552</name>
</gene>
<dbReference type="EMBL" id="JASPKY010000513">
    <property type="protein sequence ID" value="KAK9694421.1"/>
    <property type="molecule type" value="Genomic_DNA"/>
</dbReference>
<feature type="region of interest" description="Disordered" evidence="1">
    <location>
        <begin position="1"/>
        <end position="73"/>
    </location>
</feature>
<name>A0AAW1IWR1_POPJA</name>
<accession>A0AAW1IWR1</accession>
<protein>
    <submittedName>
        <fullName evidence="2">Uncharacterized protein</fullName>
    </submittedName>
</protein>
<feature type="region of interest" description="Disordered" evidence="1">
    <location>
        <begin position="116"/>
        <end position="144"/>
    </location>
</feature>
<proteinExistence type="predicted"/>
<evidence type="ECO:0000313" key="3">
    <source>
        <dbReference type="Proteomes" id="UP001458880"/>
    </source>
</evidence>
<feature type="compositionally biased region" description="Polar residues" evidence="1">
    <location>
        <begin position="120"/>
        <end position="129"/>
    </location>
</feature>
<evidence type="ECO:0000256" key="1">
    <source>
        <dbReference type="SAM" id="MobiDB-lite"/>
    </source>
</evidence>
<comment type="caution">
    <text evidence="2">The sequence shown here is derived from an EMBL/GenBank/DDBJ whole genome shotgun (WGS) entry which is preliminary data.</text>
</comment>
<feature type="compositionally biased region" description="Basic and acidic residues" evidence="1">
    <location>
        <begin position="1"/>
        <end position="27"/>
    </location>
</feature>
<dbReference type="AlphaFoldDB" id="A0AAW1IWR1"/>
<reference evidence="2 3" key="1">
    <citation type="journal article" date="2024" name="BMC Genomics">
        <title>De novo assembly and annotation of Popillia japonica's genome with initial clues to its potential as an invasive pest.</title>
        <authorList>
            <person name="Cucini C."/>
            <person name="Boschi S."/>
            <person name="Funari R."/>
            <person name="Cardaioli E."/>
            <person name="Iannotti N."/>
            <person name="Marturano G."/>
            <person name="Paoli F."/>
            <person name="Bruttini M."/>
            <person name="Carapelli A."/>
            <person name="Frati F."/>
            <person name="Nardi F."/>
        </authorList>
    </citation>
    <scope>NUCLEOTIDE SEQUENCE [LARGE SCALE GENOMIC DNA]</scope>
    <source>
        <strain evidence="2">DMR45628</strain>
    </source>
</reference>
<dbReference type="Proteomes" id="UP001458880">
    <property type="component" value="Unassembled WGS sequence"/>
</dbReference>